<dbReference type="EMBL" id="BBNR01000014">
    <property type="protein sequence ID" value="GAL67882.1"/>
    <property type="molecule type" value="Genomic_DNA"/>
</dbReference>
<protein>
    <submittedName>
        <fullName evidence="1">Uncharacterized protein</fullName>
    </submittedName>
</protein>
<dbReference type="STRING" id="504487.JCM19538_1356"/>
<dbReference type="Proteomes" id="UP000029641">
    <property type="component" value="Unassembled WGS sequence"/>
</dbReference>
<comment type="caution">
    <text evidence="1">The sequence shown here is derived from an EMBL/GenBank/DDBJ whole genome shotgun (WGS) entry which is preliminary data.</text>
</comment>
<organism evidence="1 2">
    <name type="scientific">Jejuia pallidilutea</name>
    <dbReference type="NCBI Taxonomy" id="504487"/>
    <lineage>
        <taxon>Bacteria</taxon>
        <taxon>Pseudomonadati</taxon>
        <taxon>Bacteroidota</taxon>
        <taxon>Flavobacteriia</taxon>
        <taxon>Flavobacteriales</taxon>
        <taxon>Flavobacteriaceae</taxon>
        <taxon>Jejuia</taxon>
    </lineage>
</organism>
<name>A0A090WK88_9FLAO</name>
<accession>A0A090WK88</accession>
<evidence type="ECO:0000313" key="2">
    <source>
        <dbReference type="Proteomes" id="UP000029641"/>
    </source>
</evidence>
<gene>
    <name evidence="1" type="ORF">JCM19301_2794</name>
</gene>
<evidence type="ECO:0000313" key="1">
    <source>
        <dbReference type="EMBL" id="GAL67882.1"/>
    </source>
</evidence>
<reference evidence="1 2" key="1">
    <citation type="journal article" date="2014" name="Genome Announc.">
        <title>Draft Genome Sequence of Marine Flavobacterium Jejuia pallidilutea Strain 11shimoA1 and Pigmentation Mutants.</title>
        <authorList>
            <person name="Takatani N."/>
            <person name="Nakanishi M."/>
            <person name="Meirelles P."/>
            <person name="Mino S."/>
            <person name="Suda W."/>
            <person name="Oshima K."/>
            <person name="Hattori M."/>
            <person name="Ohkuma M."/>
            <person name="Hosokawa M."/>
            <person name="Miyashita K."/>
            <person name="Thompson F.L."/>
            <person name="Niwa A."/>
            <person name="Sawabe T."/>
            <person name="Sawabe T."/>
        </authorList>
    </citation>
    <scope>NUCLEOTIDE SEQUENCE [LARGE SCALE GENOMIC DNA]</scope>
    <source>
        <strain evidence="1 2">JCM 19301</strain>
    </source>
</reference>
<proteinExistence type="predicted"/>
<dbReference type="AlphaFoldDB" id="A0A090WK88"/>
<sequence length="39" mass="4778">MKHEKRYSGKPDPFGLRHKKQNCTYRFAIVYKYLLLVFT</sequence>